<dbReference type="PROSITE" id="PS50883">
    <property type="entry name" value="EAL"/>
    <property type="match status" value="1"/>
</dbReference>
<evidence type="ECO:0000259" key="2">
    <source>
        <dbReference type="PROSITE" id="PS50112"/>
    </source>
</evidence>
<dbReference type="SMART" id="SM00052">
    <property type="entry name" value="EAL"/>
    <property type="match status" value="1"/>
</dbReference>
<feature type="domain" description="GGDEF" evidence="5">
    <location>
        <begin position="572"/>
        <end position="705"/>
    </location>
</feature>
<dbReference type="Pfam" id="PF08447">
    <property type="entry name" value="PAS_3"/>
    <property type="match status" value="2"/>
</dbReference>
<dbReference type="SUPFAM" id="SSF55073">
    <property type="entry name" value="Nucleotide cyclase"/>
    <property type="match status" value="1"/>
</dbReference>
<dbReference type="PANTHER" id="PTHR44757:SF2">
    <property type="entry name" value="BIOFILM ARCHITECTURE MAINTENANCE PROTEIN MBAA"/>
    <property type="match status" value="1"/>
</dbReference>
<feature type="domain" description="PAC" evidence="3">
    <location>
        <begin position="486"/>
        <end position="540"/>
    </location>
</feature>
<dbReference type="InterPro" id="IPR035965">
    <property type="entry name" value="PAS-like_dom_sf"/>
</dbReference>
<sequence length="972" mass="107320">MHGPALSGAALLAATTAAAVIAVVACSIGASTRPVRQLIYRLTGLRERVARLQHVERIAGIGEYVWNADTGALWWSAACYRMFGLEPGSSIDLGRALALIHPDDRASALAAVDALLAGERPPELALRVRRSDGAVRRILTTGELTLASGGRRVIGFMKDVTEIESVRLQLRAAETQYRALFDDNPVPMWIFDLDDCTVLAANGATARLFGYEPGQLDGKALDCVVPADEASPRSPSCRSDTWRDGAVVTCQAREGRRMRLSLAVRDTQFEGHVARLVAAQEVTERERVEERFALIARATSDAVYDFDLESGTLWWSDSFYAMFGYAPGSIELSLAGWAALVHPEDIDRVYASLEEALAGAAEWEETYRLLRRDGGYAHVAERGLISRGAKGQALRMVGGLVDETERRRQEAGLRLLRRAVESADNGVLIADARGVDLPLVYANPAFERMTGYTLAEVRGKNCRILQRSDRDQPGLEAIREGLRSSHEARGLLRNYRKDGTLFWNEVYIAPVRDERGALTHFVGILNDVSERHQFEEQLAHRATHDELTGLPNRVLLEDRLQQALHLSDRFDTGTAVVFVDLDDFKLVNDNLGHAMGDTLLREVARRLQGAVRDTDTVSRFGGDEFIAILSAPHRDDRPSDIVARMQQALAEPITLGDLQHTVTASIGYCCYPAHGTDTHTLLRHADLAMYQAKLGGRNRAVEFRSEYDVNASQRLQLVQRLREALDNDEFTVLFQPQFDCDGRAICVEALVRWQDPQRGLLLPAEFIDACEDSGLIMQLGRQVLNAAASHHEHLVAAGLPQMRIAVNVSAAQFTDELYDDVEDVVLRLGLPPGALELELTESVVMQSPERAIDLMKRIATLGVCFSIDDFGTGYSSLAYLKRFPIDRLKIDRSFVQDLDSNVQDAAICRSIIELARSLDVGTVAEGVETVQQERWLREHGCVGLQGFLLGRPQPFATLLPSLLAGYAVAPIE</sequence>
<gene>
    <name evidence="6" type="ORF">FW784_03160</name>
</gene>
<dbReference type="Gene3D" id="3.20.20.450">
    <property type="entry name" value="EAL domain"/>
    <property type="match status" value="1"/>
</dbReference>
<name>A0A5D8Z822_9GAMM</name>
<keyword evidence="7" id="KW-1185">Reference proteome</keyword>
<dbReference type="PROSITE" id="PS50887">
    <property type="entry name" value="GGDEF"/>
    <property type="match status" value="1"/>
</dbReference>
<dbReference type="Pfam" id="PF13426">
    <property type="entry name" value="PAS_9"/>
    <property type="match status" value="1"/>
</dbReference>
<feature type="domain" description="EAL" evidence="4">
    <location>
        <begin position="714"/>
        <end position="966"/>
    </location>
</feature>
<dbReference type="SMART" id="SM00086">
    <property type="entry name" value="PAC"/>
    <property type="match status" value="3"/>
</dbReference>
<dbReference type="GO" id="GO:0003824">
    <property type="term" value="F:catalytic activity"/>
    <property type="evidence" value="ECO:0007669"/>
    <property type="project" value="UniProtKB-ARBA"/>
</dbReference>
<accession>A0A5D8Z822</accession>
<feature type="domain" description="PAS" evidence="2">
    <location>
        <begin position="173"/>
        <end position="228"/>
    </location>
</feature>
<organism evidence="6 7">
    <name type="scientific">Cognatilysobacter lacus</name>
    <dbReference type="NCBI Taxonomy" id="1643323"/>
    <lineage>
        <taxon>Bacteria</taxon>
        <taxon>Pseudomonadati</taxon>
        <taxon>Pseudomonadota</taxon>
        <taxon>Gammaproteobacteria</taxon>
        <taxon>Lysobacterales</taxon>
        <taxon>Lysobacteraceae</taxon>
        <taxon>Cognatilysobacter</taxon>
    </lineage>
</organism>
<dbReference type="Pfam" id="PF00563">
    <property type="entry name" value="EAL"/>
    <property type="match status" value="1"/>
</dbReference>
<dbReference type="InterPro" id="IPR001633">
    <property type="entry name" value="EAL_dom"/>
</dbReference>
<dbReference type="Pfam" id="PF00990">
    <property type="entry name" value="GGDEF"/>
    <property type="match status" value="1"/>
</dbReference>
<dbReference type="CDD" id="cd01949">
    <property type="entry name" value="GGDEF"/>
    <property type="match status" value="1"/>
</dbReference>
<dbReference type="InterPro" id="IPR052155">
    <property type="entry name" value="Biofilm_reg_signaling"/>
</dbReference>
<dbReference type="FunFam" id="3.30.70.270:FF:000001">
    <property type="entry name" value="Diguanylate cyclase domain protein"/>
    <property type="match status" value="1"/>
</dbReference>
<dbReference type="Gene3D" id="3.30.70.270">
    <property type="match status" value="1"/>
</dbReference>
<comment type="cofactor">
    <cofactor evidence="1">
        <name>Mg(2+)</name>
        <dbReference type="ChEBI" id="CHEBI:18420"/>
    </cofactor>
</comment>
<dbReference type="InterPro" id="IPR000700">
    <property type="entry name" value="PAS-assoc_C"/>
</dbReference>
<feature type="domain" description="PAS" evidence="2">
    <location>
        <begin position="288"/>
        <end position="360"/>
    </location>
</feature>
<feature type="domain" description="PAS" evidence="2">
    <location>
        <begin position="412"/>
        <end position="461"/>
    </location>
</feature>
<evidence type="ECO:0000259" key="4">
    <source>
        <dbReference type="PROSITE" id="PS50883"/>
    </source>
</evidence>
<dbReference type="SMART" id="SM00267">
    <property type="entry name" value="GGDEF"/>
    <property type="match status" value="1"/>
</dbReference>
<dbReference type="CDD" id="cd00130">
    <property type="entry name" value="PAS"/>
    <property type="match status" value="3"/>
</dbReference>
<dbReference type="EMBL" id="VTRV01000020">
    <property type="protein sequence ID" value="TZF90969.1"/>
    <property type="molecule type" value="Genomic_DNA"/>
</dbReference>
<dbReference type="NCBIfam" id="TIGR00254">
    <property type="entry name" value="GGDEF"/>
    <property type="match status" value="1"/>
</dbReference>
<comment type="caution">
    <text evidence="6">The sequence shown here is derived from an EMBL/GenBank/DDBJ whole genome shotgun (WGS) entry which is preliminary data.</text>
</comment>
<dbReference type="SUPFAM" id="SSF55785">
    <property type="entry name" value="PYP-like sensor domain (PAS domain)"/>
    <property type="match status" value="4"/>
</dbReference>
<feature type="domain" description="PAC" evidence="3">
    <location>
        <begin position="122"/>
        <end position="172"/>
    </location>
</feature>
<dbReference type="InterPro" id="IPR043128">
    <property type="entry name" value="Rev_trsase/Diguanyl_cyclase"/>
</dbReference>
<dbReference type="Proteomes" id="UP000323164">
    <property type="component" value="Unassembled WGS sequence"/>
</dbReference>
<dbReference type="OrthoDB" id="9804951at2"/>
<dbReference type="Pfam" id="PF13188">
    <property type="entry name" value="PAS_8"/>
    <property type="match status" value="1"/>
</dbReference>
<dbReference type="PROSITE" id="PS50112">
    <property type="entry name" value="PAS"/>
    <property type="match status" value="4"/>
</dbReference>
<dbReference type="AlphaFoldDB" id="A0A5D8Z822"/>
<dbReference type="InterPro" id="IPR035919">
    <property type="entry name" value="EAL_sf"/>
</dbReference>
<dbReference type="InterPro" id="IPR000160">
    <property type="entry name" value="GGDEF_dom"/>
</dbReference>
<dbReference type="InterPro" id="IPR029787">
    <property type="entry name" value="Nucleotide_cyclase"/>
</dbReference>
<dbReference type="InterPro" id="IPR001610">
    <property type="entry name" value="PAC"/>
</dbReference>
<dbReference type="InterPro" id="IPR013655">
    <property type="entry name" value="PAS_fold_3"/>
</dbReference>
<dbReference type="InterPro" id="IPR000014">
    <property type="entry name" value="PAS"/>
</dbReference>
<dbReference type="RefSeq" id="WP_149351912.1">
    <property type="nucleotide sequence ID" value="NZ_VTRV01000020.1"/>
</dbReference>
<evidence type="ECO:0000313" key="7">
    <source>
        <dbReference type="Proteomes" id="UP000323164"/>
    </source>
</evidence>
<dbReference type="PROSITE" id="PS50113">
    <property type="entry name" value="PAC"/>
    <property type="match status" value="3"/>
</dbReference>
<protein>
    <submittedName>
        <fullName evidence="6">EAL domain-containing protein</fullName>
    </submittedName>
</protein>
<evidence type="ECO:0000256" key="1">
    <source>
        <dbReference type="ARBA" id="ARBA00001946"/>
    </source>
</evidence>
<evidence type="ECO:0000313" key="6">
    <source>
        <dbReference type="EMBL" id="TZF90969.1"/>
    </source>
</evidence>
<dbReference type="CDD" id="cd01948">
    <property type="entry name" value="EAL"/>
    <property type="match status" value="1"/>
</dbReference>
<feature type="domain" description="PAC" evidence="3">
    <location>
        <begin position="363"/>
        <end position="415"/>
    </location>
</feature>
<dbReference type="SUPFAM" id="SSF141868">
    <property type="entry name" value="EAL domain-like"/>
    <property type="match status" value="1"/>
</dbReference>
<evidence type="ECO:0000259" key="3">
    <source>
        <dbReference type="PROSITE" id="PS50113"/>
    </source>
</evidence>
<feature type="domain" description="PAS" evidence="2">
    <location>
        <begin position="64"/>
        <end position="119"/>
    </location>
</feature>
<reference evidence="6 7" key="1">
    <citation type="submission" date="2019-08" db="EMBL/GenBank/DDBJ databases">
        <title>Draft genome sequence of Lysobacter sp. UKS-15.</title>
        <authorList>
            <person name="Im W.-T."/>
        </authorList>
    </citation>
    <scope>NUCLEOTIDE SEQUENCE [LARGE SCALE GENOMIC DNA]</scope>
    <source>
        <strain evidence="6 7">UKS-15</strain>
    </source>
</reference>
<dbReference type="SMART" id="SM00091">
    <property type="entry name" value="PAS"/>
    <property type="match status" value="4"/>
</dbReference>
<proteinExistence type="predicted"/>
<dbReference type="PANTHER" id="PTHR44757">
    <property type="entry name" value="DIGUANYLATE CYCLASE DGCP"/>
    <property type="match status" value="1"/>
</dbReference>
<dbReference type="NCBIfam" id="TIGR00229">
    <property type="entry name" value="sensory_box"/>
    <property type="match status" value="3"/>
</dbReference>
<evidence type="ECO:0000259" key="5">
    <source>
        <dbReference type="PROSITE" id="PS50887"/>
    </source>
</evidence>
<dbReference type="Gene3D" id="3.30.450.20">
    <property type="entry name" value="PAS domain"/>
    <property type="match status" value="4"/>
</dbReference>